<gene>
    <name evidence="8" type="ORF">TW71_03620</name>
</gene>
<dbReference type="Gene3D" id="1.10.8.60">
    <property type="match status" value="1"/>
</dbReference>
<dbReference type="PROSITE" id="PS50110">
    <property type="entry name" value="RESPONSE_REGULATORY"/>
    <property type="match status" value="1"/>
</dbReference>
<dbReference type="Gene3D" id="3.40.50.300">
    <property type="entry name" value="P-loop containing nucleotide triphosphate hydrolases"/>
    <property type="match status" value="1"/>
</dbReference>
<keyword evidence="7" id="KW-0804">Transcription</keyword>
<organism evidence="8">
    <name type="scientific">Vibrio coralliilyticus</name>
    <dbReference type="NCBI Taxonomy" id="190893"/>
    <lineage>
        <taxon>Bacteria</taxon>
        <taxon>Pseudomonadati</taxon>
        <taxon>Pseudomonadota</taxon>
        <taxon>Gammaproteobacteria</taxon>
        <taxon>Vibrionales</taxon>
        <taxon>Vibrionaceae</taxon>
        <taxon>Vibrio</taxon>
    </lineage>
</organism>
<dbReference type="PROSITE" id="PS50045">
    <property type="entry name" value="SIGMA54_INTERACT_4"/>
    <property type="match status" value="1"/>
</dbReference>
<dbReference type="GO" id="GO:0000160">
    <property type="term" value="P:phosphorelay signal transduction system"/>
    <property type="evidence" value="ECO:0007669"/>
    <property type="project" value="UniProtKB-KW"/>
</dbReference>
<evidence type="ECO:0000256" key="5">
    <source>
        <dbReference type="ARBA" id="ARBA00023015"/>
    </source>
</evidence>
<dbReference type="InterPro" id="IPR011006">
    <property type="entry name" value="CheY-like_superfamily"/>
</dbReference>
<dbReference type="Pfam" id="PF25601">
    <property type="entry name" value="AAA_lid_14"/>
    <property type="match status" value="1"/>
</dbReference>
<evidence type="ECO:0000256" key="3">
    <source>
        <dbReference type="ARBA" id="ARBA00022840"/>
    </source>
</evidence>
<dbReference type="RefSeq" id="WP_045984978.1">
    <property type="nucleotide sequence ID" value="NZ_CP063051.1"/>
</dbReference>
<evidence type="ECO:0000256" key="1">
    <source>
        <dbReference type="ARBA" id="ARBA00022553"/>
    </source>
</evidence>
<dbReference type="Pfam" id="PF00072">
    <property type="entry name" value="Response_reg"/>
    <property type="match status" value="1"/>
</dbReference>
<proteinExistence type="predicted"/>
<dbReference type="AlphaFoldDB" id="A0A837GDN2"/>
<keyword evidence="6" id="KW-0238">DNA-binding</keyword>
<dbReference type="Pfam" id="PF02954">
    <property type="entry name" value="HTH_8"/>
    <property type="match status" value="1"/>
</dbReference>
<dbReference type="CDD" id="cd00009">
    <property type="entry name" value="AAA"/>
    <property type="match status" value="1"/>
</dbReference>
<keyword evidence="1" id="KW-0597">Phosphoprotein</keyword>
<dbReference type="SUPFAM" id="SSF52540">
    <property type="entry name" value="P-loop containing nucleoside triphosphate hydrolases"/>
    <property type="match status" value="1"/>
</dbReference>
<dbReference type="GO" id="GO:0043565">
    <property type="term" value="F:sequence-specific DNA binding"/>
    <property type="evidence" value="ECO:0007669"/>
    <property type="project" value="InterPro"/>
</dbReference>
<dbReference type="EMBL" id="JXXR01000001">
    <property type="protein sequence ID" value="KJY78124.1"/>
    <property type="molecule type" value="Genomic_DNA"/>
</dbReference>
<dbReference type="InterPro" id="IPR025944">
    <property type="entry name" value="Sigma_54_int_dom_CS"/>
</dbReference>
<dbReference type="FunFam" id="3.40.50.300:FF:000006">
    <property type="entry name" value="DNA-binding transcriptional regulator NtrC"/>
    <property type="match status" value="1"/>
</dbReference>
<dbReference type="SMART" id="SM00448">
    <property type="entry name" value="REC"/>
    <property type="match status" value="1"/>
</dbReference>
<dbReference type="InterPro" id="IPR058031">
    <property type="entry name" value="AAA_lid_NorR"/>
</dbReference>
<dbReference type="SUPFAM" id="SSF52172">
    <property type="entry name" value="CheY-like"/>
    <property type="match status" value="1"/>
</dbReference>
<dbReference type="PROSITE" id="PS00688">
    <property type="entry name" value="SIGMA54_INTERACT_3"/>
    <property type="match status" value="1"/>
</dbReference>
<name>A0A837GDN2_9VIBR</name>
<evidence type="ECO:0000256" key="4">
    <source>
        <dbReference type="ARBA" id="ARBA00023012"/>
    </source>
</evidence>
<dbReference type="InterPro" id="IPR009057">
    <property type="entry name" value="Homeodomain-like_sf"/>
</dbReference>
<accession>A0A837GDN2</accession>
<dbReference type="GO" id="GO:0005524">
    <property type="term" value="F:ATP binding"/>
    <property type="evidence" value="ECO:0007669"/>
    <property type="project" value="UniProtKB-KW"/>
</dbReference>
<dbReference type="InterPro" id="IPR003593">
    <property type="entry name" value="AAA+_ATPase"/>
</dbReference>
<keyword evidence="2" id="KW-0547">Nucleotide-binding</keyword>
<dbReference type="Gene3D" id="1.10.10.60">
    <property type="entry name" value="Homeodomain-like"/>
    <property type="match status" value="1"/>
</dbReference>
<reference evidence="8" key="1">
    <citation type="journal article" date="2015" name="BMC Genomics">
        <title>Genome mining reveals unlocked bioactive potential of marine Gram-negative bacteria.</title>
        <authorList>
            <person name="Machado H."/>
            <person name="Sonnenschein E.C."/>
            <person name="Melchiorsen J."/>
            <person name="Gram L."/>
        </authorList>
    </citation>
    <scope>NUCLEOTIDE SEQUENCE</scope>
    <source>
        <strain evidence="8">S2052</strain>
    </source>
</reference>
<dbReference type="InterPro" id="IPR002197">
    <property type="entry name" value="HTH_Fis"/>
</dbReference>
<comment type="caution">
    <text evidence="8">The sequence shown here is derived from an EMBL/GenBank/DDBJ whole genome shotgun (WGS) entry which is preliminary data.</text>
</comment>
<dbReference type="SMART" id="SM00382">
    <property type="entry name" value="AAA"/>
    <property type="match status" value="1"/>
</dbReference>
<keyword evidence="5" id="KW-0805">Transcription regulation</keyword>
<dbReference type="SUPFAM" id="SSF46689">
    <property type="entry name" value="Homeodomain-like"/>
    <property type="match status" value="1"/>
</dbReference>
<evidence type="ECO:0000256" key="2">
    <source>
        <dbReference type="ARBA" id="ARBA00022741"/>
    </source>
</evidence>
<evidence type="ECO:0000256" key="7">
    <source>
        <dbReference type="ARBA" id="ARBA00023163"/>
    </source>
</evidence>
<dbReference type="InterPro" id="IPR001789">
    <property type="entry name" value="Sig_transdc_resp-reg_receiver"/>
</dbReference>
<dbReference type="PROSITE" id="PS00676">
    <property type="entry name" value="SIGMA54_INTERACT_2"/>
    <property type="match status" value="1"/>
</dbReference>
<dbReference type="PANTHER" id="PTHR32071">
    <property type="entry name" value="TRANSCRIPTIONAL REGULATORY PROTEIN"/>
    <property type="match status" value="1"/>
</dbReference>
<dbReference type="InterPro" id="IPR025943">
    <property type="entry name" value="Sigma_54_int_dom_ATP-bd_2"/>
</dbReference>
<keyword evidence="3" id="KW-0067">ATP-binding</keyword>
<dbReference type="Pfam" id="PF00158">
    <property type="entry name" value="Sigma54_activat"/>
    <property type="match status" value="1"/>
</dbReference>
<dbReference type="InterPro" id="IPR027417">
    <property type="entry name" value="P-loop_NTPase"/>
</dbReference>
<dbReference type="PANTHER" id="PTHR32071:SF57">
    <property type="entry name" value="C4-DICARBOXYLATE TRANSPORT TRANSCRIPTIONAL REGULATORY PROTEIN DCTD"/>
    <property type="match status" value="1"/>
</dbReference>
<dbReference type="GO" id="GO:0006355">
    <property type="term" value="P:regulation of DNA-templated transcription"/>
    <property type="evidence" value="ECO:0007669"/>
    <property type="project" value="InterPro"/>
</dbReference>
<dbReference type="InterPro" id="IPR002078">
    <property type="entry name" value="Sigma_54_int"/>
</dbReference>
<evidence type="ECO:0000313" key="8">
    <source>
        <dbReference type="EMBL" id="KJY78124.1"/>
    </source>
</evidence>
<protein>
    <submittedName>
        <fullName evidence="8">C4-dicarboxylate ABC transporter</fullName>
    </submittedName>
</protein>
<keyword evidence="4" id="KW-0902">Two-component regulatory system</keyword>
<sequence length="451" mass="50716">MEQVTKHSIALIEDDPIVRQTTAQWLQLAGFDITTFDNGQAALTEITQHKFVAIISDVRLPGINGLELLQQVKQQAPGIPVILITGHGDVDMAVKALQQGAYDFIEKPFEPERLAHTVNQAIQPYIESQKWQSRQAYLQRLEGIEQILIGRSQVMCELREQVQKVADIETNVIIYGDTGCGKELVAYCLHHFSGRQSHPFVPLNCGAIPDNLFESELFGHEAGAFTGAAKRRIGKIEFADKGTLFLDEIESLPLAMQVKLLRALQESTVERVGSNHAKQVNLRVISAAKCDLLNHSDFRPDLFYRLNIAQLQLPALKDREEDALLLFEHFTQEANPNTRRASPADQQALLNYTWPGNVRELRNVAIRFALDDSLTVGDILSCRPQATTAGIKQGLPLAVQMQSFERKILHDALRRHQGCINDVMEELDLPRRTLNQKMVKYALNRSDYIPS</sequence>
<dbReference type="Gene3D" id="3.40.50.2300">
    <property type="match status" value="1"/>
</dbReference>
<dbReference type="FunFam" id="3.40.50.2300:FF:000018">
    <property type="entry name" value="DNA-binding transcriptional regulator NtrC"/>
    <property type="match status" value="1"/>
</dbReference>
<evidence type="ECO:0000256" key="6">
    <source>
        <dbReference type="ARBA" id="ARBA00023125"/>
    </source>
</evidence>